<organism evidence="2 3">
    <name type="scientific">Blyttiomyces helicus</name>
    <dbReference type="NCBI Taxonomy" id="388810"/>
    <lineage>
        <taxon>Eukaryota</taxon>
        <taxon>Fungi</taxon>
        <taxon>Fungi incertae sedis</taxon>
        <taxon>Chytridiomycota</taxon>
        <taxon>Chytridiomycota incertae sedis</taxon>
        <taxon>Chytridiomycetes</taxon>
        <taxon>Chytridiomycetes incertae sedis</taxon>
        <taxon>Blyttiomyces</taxon>
    </lineage>
</organism>
<dbReference type="AlphaFoldDB" id="A0A4P9W9E7"/>
<feature type="compositionally biased region" description="Polar residues" evidence="1">
    <location>
        <begin position="130"/>
        <end position="147"/>
    </location>
</feature>
<dbReference type="Proteomes" id="UP000269721">
    <property type="component" value="Unassembled WGS sequence"/>
</dbReference>
<evidence type="ECO:0000313" key="2">
    <source>
        <dbReference type="EMBL" id="RKO87738.1"/>
    </source>
</evidence>
<gene>
    <name evidence="2" type="ORF">BDK51DRAFT_41789</name>
</gene>
<proteinExistence type="predicted"/>
<feature type="region of interest" description="Disordered" evidence="1">
    <location>
        <begin position="97"/>
        <end position="151"/>
    </location>
</feature>
<reference evidence="3" key="1">
    <citation type="journal article" date="2018" name="Nat. Microbiol.">
        <title>Leveraging single-cell genomics to expand the fungal tree of life.</title>
        <authorList>
            <person name="Ahrendt S.R."/>
            <person name="Quandt C.A."/>
            <person name="Ciobanu D."/>
            <person name="Clum A."/>
            <person name="Salamov A."/>
            <person name="Andreopoulos B."/>
            <person name="Cheng J.F."/>
            <person name="Woyke T."/>
            <person name="Pelin A."/>
            <person name="Henrissat B."/>
            <person name="Reynolds N.K."/>
            <person name="Benny G.L."/>
            <person name="Smith M.E."/>
            <person name="James T.Y."/>
            <person name="Grigoriev I.V."/>
        </authorList>
    </citation>
    <scope>NUCLEOTIDE SEQUENCE [LARGE SCALE GENOMIC DNA]</scope>
</reference>
<evidence type="ECO:0000313" key="3">
    <source>
        <dbReference type="Proteomes" id="UP000269721"/>
    </source>
</evidence>
<sequence>MHGRAGYCEELKTTRIQTDRGAALSRSAPQSQCGLIASQLLNFSTSQVRFNLRRWSEAFCKKQDHFTFPHFQLETPEKVAAVLDDAHVWSRVGDKHPETVGTIRAPPRSSSQGSSSTSPVAPSDMKGASSPASSACNHLAAASSSQRQELDRRLARSLTRLAYRPAAETSALREDPYRNLARFPNPSRPSTRCRDFGVVRRPRSKPLPLSKTTYRTSQASGKPATESPSSRGTLSPLLTRPAIQIVRHDLPILRKFN</sequence>
<evidence type="ECO:0000256" key="1">
    <source>
        <dbReference type="SAM" id="MobiDB-lite"/>
    </source>
</evidence>
<feature type="compositionally biased region" description="Polar residues" evidence="1">
    <location>
        <begin position="210"/>
        <end position="233"/>
    </location>
</feature>
<name>A0A4P9W9E7_9FUNG</name>
<feature type="compositionally biased region" description="Low complexity" evidence="1">
    <location>
        <begin position="106"/>
        <end position="123"/>
    </location>
</feature>
<feature type="region of interest" description="Disordered" evidence="1">
    <location>
        <begin position="201"/>
        <end position="236"/>
    </location>
</feature>
<dbReference type="EMBL" id="KZ997190">
    <property type="protein sequence ID" value="RKO87738.1"/>
    <property type="molecule type" value="Genomic_DNA"/>
</dbReference>
<keyword evidence="3" id="KW-1185">Reference proteome</keyword>
<accession>A0A4P9W9E7</accession>
<protein>
    <submittedName>
        <fullName evidence="2">Uncharacterized protein</fullName>
    </submittedName>
</protein>